<proteinExistence type="predicted"/>
<evidence type="ECO:0000313" key="3">
    <source>
        <dbReference type="Proteomes" id="UP000316726"/>
    </source>
</evidence>
<dbReference type="EMBL" id="CP031042">
    <property type="protein sequence ID" value="QDZ23165.1"/>
    <property type="molecule type" value="Genomic_DNA"/>
</dbReference>
<evidence type="ECO:0000256" key="1">
    <source>
        <dbReference type="SAM" id="MobiDB-lite"/>
    </source>
</evidence>
<dbReference type="OrthoDB" id="509917at2759"/>
<feature type="region of interest" description="Disordered" evidence="1">
    <location>
        <begin position="1"/>
        <end position="36"/>
    </location>
</feature>
<gene>
    <name evidence="2" type="ORF">A3770_09p56830</name>
</gene>
<dbReference type="SUPFAM" id="SSF48452">
    <property type="entry name" value="TPR-like"/>
    <property type="match status" value="1"/>
</dbReference>
<organism evidence="2 3">
    <name type="scientific">Chloropicon primus</name>
    <dbReference type="NCBI Taxonomy" id="1764295"/>
    <lineage>
        <taxon>Eukaryota</taxon>
        <taxon>Viridiplantae</taxon>
        <taxon>Chlorophyta</taxon>
        <taxon>Chloropicophyceae</taxon>
        <taxon>Chloropicales</taxon>
        <taxon>Chloropicaceae</taxon>
        <taxon>Chloropicon</taxon>
    </lineage>
</organism>
<name>A0A5B8MU26_9CHLO</name>
<evidence type="ECO:0000313" key="2">
    <source>
        <dbReference type="EMBL" id="QDZ23165.1"/>
    </source>
</evidence>
<evidence type="ECO:0008006" key="4">
    <source>
        <dbReference type="Google" id="ProtNLM"/>
    </source>
</evidence>
<dbReference type="InterPro" id="IPR011990">
    <property type="entry name" value="TPR-like_helical_dom_sf"/>
</dbReference>
<accession>A0A5B8MU26</accession>
<reference evidence="2 3" key="1">
    <citation type="submission" date="2018-07" db="EMBL/GenBank/DDBJ databases">
        <title>The complete nuclear genome of the prasinophyte Chloropicon primus (CCMP1205).</title>
        <authorList>
            <person name="Pombert J.-F."/>
            <person name="Otis C."/>
            <person name="Turmel M."/>
            <person name="Lemieux C."/>
        </authorList>
    </citation>
    <scope>NUCLEOTIDE SEQUENCE [LARGE SCALE GENOMIC DNA]</scope>
    <source>
        <strain evidence="2 3">CCMP1205</strain>
    </source>
</reference>
<dbReference type="AlphaFoldDB" id="A0A5B8MU26"/>
<dbReference type="Proteomes" id="UP000316726">
    <property type="component" value="Chromosome 9"/>
</dbReference>
<sequence>MAAKGGGRGGGRKKGKGKVEGTGPSLKEAQKLQQKAEKAGSRGWYSQDAVQLYRRATEAYLELYRTLKGNQQQEALVGLAECYGYVAELKAASCRGLTHVSQERDVKNEVCYLCKQSAECYSKILAAPDVEHREEIYVNLGNSLCVWAENADMPESLSLFKQALEQYDQSLGLRPDADTYMNKGDLLQRLAEVFLDAGDEPKAKAAFQEANAAYDLCCQNTDTTKGDDLVGLLESWGANLLSVAGVLSVGEEREACLQGALAKLNGAISFDVTATKAMNTIGDIYVLLSENAALATDQRLKFLEDALNLGYKRTLSVNRNDLDAAVGVAETQYAMGKLCSTQGETANASQMYLASAQRYGSVLSDPKLWNDFGDVHERSNFLYNAAVAMSSVGGDAALAEAVQTIKACVSFGVINPMEILSDSDLASIHSRLQSASA</sequence>
<protein>
    <recommendedName>
        <fullName evidence="4">Tetratricopeptide repeat domain-containing protein</fullName>
    </recommendedName>
</protein>
<keyword evidence="3" id="KW-1185">Reference proteome</keyword>
<dbReference type="Gene3D" id="1.25.40.10">
    <property type="entry name" value="Tetratricopeptide repeat domain"/>
    <property type="match status" value="1"/>
</dbReference>